<evidence type="ECO:0000256" key="7">
    <source>
        <dbReference type="ARBA" id="ARBA00022884"/>
    </source>
</evidence>
<dbReference type="CDD" id="cd12539">
    <property type="entry name" value="RRM_U2AF35B"/>
    <property type="match status" value="1"/>
</dbReference>
<keyword evidence="4" id="KW-0677">Repeat</keyword>
<feature type="compositionally biased region" description="Basic and acidic residues" evidence="13">
    <location>
        <begin position="439"/>
        <end position="451"/>
    </location>
</feature>
<keyword evidence="6 12" id="KW-0862">Zinc</keyword>
<feature type="compositionally biased region" description="Pro residues" evidence="13">
    <location>
        <begin position="318"/>
        <end position="329"/>
    </location>
</feature>
<feature type="domain" description="RRM" evidence="14">
    <location>
        <begin position="44"/>
        <end position="148"/>
    </location>
</feature>
<dbReference type="SMART" id="SM00356">
    <property type="entry name" value="ZnF_C3H1"/>
    <property type="match status" value="2"/>
</dbReference>
<dbReference type="GO" id="GO:0089701">
    <property type="term" value="C:U2AF complex"/>
    <property type="evidence" value="ECO:0007669"/>
    <property type="project" value="InterPro"/>
</dbReference>
<keyword evidence="2" id="KW-0507">mRNA processing</keyword>
<keyword evidence="17" id="KW-1185">Reference proteome</keyword>
<dbReference type="InterPro" id="IPR009145">
    <property type="entry name" value="U2AF_small"/>
</dbReference>
<dbReference type="InterPro" id="IPR003954">
    <property type="entry name" value="RRM_euk-type"/>
</dbReference>
<dbReference type="FunFam" id="3.30.70.330:FF:000122">
    <property type="entry name" value="Splicing factor U2AF small subunit"/>
    <property type="match status" value="1"/>
</dbReference>
<reference evidence="16 17" key="1">
    <citation type="submission" date="2023-11" db="EMBL/GenBank/DDBJ databases">
        <title>Dfirmibasis_genome.</title>
        <authorList>
            <person name="Edelbroek B."/>
            <person name="Kjellin J."/>
            <person name="Jerlstrom-Hultqvist J."/>
            <person name="Soderbom F."/>
        </authorList>
    </citation>
    <scope>NUCLEOTIDE SEQUENCE [LARGE SCALE GENOMIC DNA]</scope>
    <source>
        <strain evidence="16 17">TNS-C-14</strain>
    </source>
</reference>
<evidence type="ECO:0000256" key="12">
    <source>
        <dbReference type="PROSITE-ProRule" id="PRU00723"/>
    </source>
</evidence>
<dbReference type="GO" id="GO:0003723">
    <property type="term" value="F:RNA binding"/>
    <property type="evidence" value="ECO:0007669"/>
    <property type="project" value="UniProtKB-UniRule"/>
</dbReference>
<comment type="subcellular location">
    <subcellularLocation>
        <location evidence="1">Nucleus</location>
    </subcellularLocation>
</comment>
<keyword evidence="7 11" id="KW-0694">RNA-binding</keyword>
<evidence type="ECO:0000259" key="15">
    <source>
        <dbReference type="PROSITE" id="PS50103"/>
    </source>
</evidence>
<evidence type="ECO:0000256" key="2">
    <source>
        <dbReference type="ARBA" id="ARBA00022664"/>
    </source>
</evidence>
<dbReference type="SMART" id="SM00361">
    <property type="entry name" value="RRM_1"/>
    <property type="match status" value="1"/>
</dbReference>
<evidence type="ECO:0000256" key="1">
    <source>
        <dbReference type="ARBA" id="ARBA00004123"/>
    </source>
</evidence>
<feature type="zinc finger region" description="C3H1-type" evidence="12">
    <location>
        <begin position="12"/>
        <end position="40"/>
    </location>
</feature>
<evidence type="ECO:0000256" key="6">
    <source>
        <dbReference type="ARBA" id="ARBA00022833"/>
    </source>
</evidence>
<feature type="compositionally biased region" description="Polar residues" evidence="13">
    <location>
        <begin position="393"/>
        <end position="402"/>
    </location>
</feature>
<dbReference type="SUPFAM" id="SSF54928">
    <property type="entry name" value="RNA-binding domain, RBD"/>
    <property type="match status" value="1"/>
</dbReference>
<dbReference type="GO" id="GO:0003677">
    <property type="term" value="F:DNA binding"/>
    <property type="evidence" value="ECO:0007669"/>
    <property type="project" value="UniProtKB-KW"/>
</dbReference>
<comment type="caution">
    <text evidence="16">The sequence shown here is derived from an EMBL/GenBank/DDBJ whole genome shotgun (WGS) entry which is preliminary data.</text>
</comment>
<evidence type="ECO:0000256" key="10">
    <source>
        <dbReference type="ARBA" id="ARBA00023242"/>
    </source>
</evidence>
<evidence type="ECO:0000256" key="8">
    <source>
        <dbReference type="ARBA" id="ARBA00023125"/>
    </source>
</evidence>
<dbReference type="InterPro" id="IPR000504">
    <property type="entry name" value="RRM_dom"/>
</dbReference>
<dbReference type="GO" id="GO:0008270">
    <property type="term" value="F:zinc ion binding"/>
    <property type="evidence" value="ECO:0007669"/>
    <property type="project" value="UniProtKB-KW"/>
</dbReference>
<evidence type="ECO:0000256" key="9">
    <source>
        <dbReference type="ARBA" id="ARBA00023187"/>
    </source>
</evidence>
<evidence type="ECO:0000256" key="13">
    <source>
        <dbReference type="SAM" id="MobiDB-lite"/>
    </source>
</evidence>
<keyword evidence="5 12" id="KW-0863">Zinc-finger</keyword>
<evidence type="ECO:0000259" key="14">
    <source>
        <dbReference type="PROSITE" id="PS50102"/>
    </source>
</evidence>
<evidence type="ECO:0000256" key="3">
    <source>
        <dbReference type="ARBA" id="ARBA00022723"/>
    </source>
</evidence>
<feature type="compositionally biased region" description="Polar residues" evidence="13">
    <location>
        <begin position="452"/>
        <end position="462"/>
    </location>
</feature>
<dbReference type="InterPro" id="IPR000571">
    <property type="entry name" value="Znf_CCCH"/>
</dbReference>
<feature type="compositionally biased region" description="Basic and acidic residues" evidence="13">
    <location>
        <begin position="404"/>
        <end position="428"/>
    </location>
</feature>
<evidence type="ECO:0000313" key="16">
    <source>
        <dbReference type="EMBL" id="KAK5580824.1"/>
    </source>
</evidence>
<evidence type="ECO:0000256" key="4">
    <source>
        <dbReference type="ARBA" id="ARBA00022737"/>
    </source>
</evidence>
<dbReference type="InterPro" id="IPR035979">
    <property type="entry name" value="RBD_domain_sf"/>
</dbReference>
<dbReference type="GO" id="GO:0000398">
    <property type="term" value="P:mRNA splicing, via spliceosome"/>
    <property type="evidence" value="ECO:0007669"/>
    <property type="project" value="InterPro"/>
</dbReference>
<gene>
    <name evidence="16" type="ORF">RB653_000848</name>
</gene>
<dbReference type="Gene3D" id="3.30.70.330">
    <property type="match status" value="1"/>
</dbReference>
<dbReference type="Pfam" id="PF00642">
    <property type="entry name" value="zf-CCCH"/>
    <property type="match status" value="2"/>
</dbReference>
<keyword evidence="9" id="KW-0508">mRNA splicing</keyword>
<dbReference type="EMBL" id="JAVFKY010000002">
    <property type="protein sequence ID" value="KAK5580824.1"/>
    <property type="molecule type" value="Genomic_DNA"/>
</dbReference>
<keyword evidence="10" id="KW-0539">Nucleus</keyword>
<feature type="region of interest" description="Disordered" evidence="13">
    <location>
        <begin position="188"/>
        <end position="462"/>
    </location>
</feature>
<keyword evidence="3 12" id="KW-0479">Metal-binding</keyword>
<dbReference type="PROSITE" id="PS50102">
    <property type="entry name" value="RRM"/>
    <property type="match status" value="1"/>
</dbReference>
<proteinExistence type="predicted"/>
<keyword evidence="8" id="KW-0238">DNA-binding</keyword>
<accession>A0AAN7TVW6</accession>
<sequence length="462" mass="52637">MAERRAAIFGTEKDQQNCPFYLKIGACRHGDRCSRLHNKPVLSQTILLPNLYQSPISKKAIEAAGGQAPNLSDAELQQHFDEFYEDIFEGLAKYGQVDLLNVCANLGDHLVGNVYVKYQKEDDANESIKGLKGRFYDGRPIISEFSPVTDFTEARCRQYDIGTCNRGGFCNFMHLHNPSKSLYYKLFGDRKSRSPSPKRDYRDRDRDYGRRGGGYDRDYRGGGDRDRDRDRDYGRRGGGGYDRDYRGGDRERDRDYGRYDRDYRDRDRDGYGRSREYDRDRDRRPYEDYRGSRNSKSPEYSRSTGGDLPPSDHHFNRPLPPDYAYPPPTGGIVNGSPSSLNNPPQHPHLPPTTDEYSQHILPIPTTHSPLSAGSNGNSQQQQQQQPSLLPSENGGNVPTTASIGEKRVREDESLSSEKRLKGEEHSQSDENGSIQWASNDERRTDEYDVKTSLKTSISESKE</sequence>
<feature type="compositionally biased region" description="Polar residues" evidence="13">
    <location>
        <begin position="429"/>
        <end position="438"/>
    </location>
</feature>
<evidence type="ECO:0000313" key="17">
    <source>
        <dbReference type="Proteomes" id="UP001344447"/>
    </source>
</evidence>
<feature type="compositionally biased region" description="Basic and acidic residues" evidence="13">
    <location>
        <begin position="188"/>
        <end position="291"/>
    </location>
</feature>
<evidence type="ECO:0000256" key="11">
    <source>
        <dbReference type="PROSITE-ProRule" id="PRU00176"/>
    </source>
</evidence>
<dbReference type="PROSITE" id="PS50103">
    <property type="entry name" value="ZF_C3H1"/>
    <property type="match status" value="2"/>
</dbReference>
<feature type="compositionally biased region" description="Low complexity" evidence="13">
    <location>
        <begin position="373"/>
        <end position="391"/>
    </location>
</feature>
<evidence type="ECO:0000256" key="5">
    <source>
        <dbReference type="ARBA" id="ARBA00022771"/>
    </source>
</evidence>
<dbReference type="PANTHER" id="PTHR12620">
    <property type="entry name" value="U2 SNRNP AUXILIARY FACTOR, SMALL SUBUNIT"/>
    <property type="match status" value="1"/>
</dbReference>
<feature type="domain" description="C3H1-type" evidence="15">
    <location>
        <begin position="150"/>
        <end position="177"/>
    </location>
</feature>
<organism evidence="16 17">
    <name type="scientific">Dictyostelium firmibasis</name>
    <dbReference type="NCBI Taxonomy" id="79012"/>
    <lineage>
        <taxon>Eukaryota</taxon>
        <taxon>Amoebozoa</taxon>
        <taxon>Evosea</taxon>
        <taxon>Eumycetozoa</taxon>
        <taxon>Dictyostelia</taxon>
        <taxon>Dictyosteliales</taxon>
        <taxon>Dictyosteliaceae</taxon>
        <taxon>Dictyostelium</taxon>
    </lineage>
</organism>
<dbReference type="InterPro" id="IPR012677">
    <property type="entry name" value="Nucleotide-bd_a/b_plait_sf"/>
</dbReference>
<dbReference type="PRINTS" id="PR01848">
    <property type="entry name" value="U2AUXFACTOR"/>
</dbReference>
<dbReference type="AlphaFoldDB" id="A0AAN7TVW6"/>
<name>A0AAN7TVW6_9MYCE</name>
<protein>
    <submittedName>
        <fullName evidence="16">Uncharacterized protein</fullName>
    </submittedName>
</protein>
<feature type="zinc finger region" description="C3H1-type" evidence="12">
    <location>
        <begin position="150"/>
        <end position="177"/>
    </location>
</feature>
<feature type="compositionally biased region" description="Polar residues" evidence="13">
    <location>
        <begin position="292"/>
        <end position="304"/>
    </location>
</feature>
<dbReference type="Proteomes" id="UP001344447">
    <property type="component" value="Unassembled WGS sequence"/>
</dbReference>
<feature type="domain" description="C3H1-type" evidence="15">
    <location>
        <begin position="12"/>
        <end position="40"/>
    </location>
</feature>